<proteinExistence type="predicted"/>
<dbReference type="RefSeq" id="WP_183671258.1">
    <property type="nucleotide sequence ID" value="NZ_BMPB01000005.1"/>
</dbReference>
<evidence type="ECO:0000313" key="1">
    <source>
        <dbReference type="EMBL" id="MBB4622973.1"/>
    </source>
</evidence>
<keyword evidence="2" id="KW-1185">Reference proteome</keyword>
<comment type="caution">
    <text evidence="1">The sequence shown here is derived from an EMBL/GenBank/DDBJ whole genome shotgun (WGS) entry which is preliminary data.</text>
</comment>
<name>A0ABR6KNN6_9BACT</name>
<reference evidence="1 2" key="1">
    <citation type="submission" date="2020-08" db="EMBL/GenBank/DDBJ databases">
        <title>Genomic Encyclopedia of Type Strains, Phase IV (KMG-IV): sequencing the most valuable type-strain genomes for metagenomic binning, comparative biology and taxonomic classification.</title>
        <authorList>
            <person name="Goeker M."/>
        </authorList>
    </citation>
    <scope>NUCLEOTIDE SEQUENCE [LARGE SCALE GENOMIC DNA]</scope>
    <source>
        <strain evidence="1 2">DSM 102983</strain>
    </source>
</reference>
<sequence length="97" mass="11303">MDKLERMPFKAQKQLFEKLEKIAGVANLTKEERQEYDEALKVYRDCKNIVDYAEEKGEIKGEIKGIKRTARKMKETGSSLEYIMECTGLSEEDIHNL</sequence>
<accession>A0ABR6KNN6</accession>
<evidence type="ECO:0000313" key="2">
    <source>
        <dbReference type="Proteomes" id="UP000533637"/>
    </source>
</evidence>
<gene>
    <name evidence="1" type="ORF">GGQ57_002882</name>
</gene>
<dbReference type="Proteomes" id="UP000533637">
    <property type="component" value="Unassembled WGS sequence"/>
</dbReference>
<dbReference type="EMBL" id="JACHOC010000005">
    <property type="protein sequence ID" value="MBB4622973.1"/>
    <property type="molecule type" value="Genomic_DNA"/>
</dbReference>
<organism evidence="1 2">
    <name type="scientific">Parabacteroides faecis</name>
    <dbReference type="NCBI Taxonomy" id="1217282"/>
    <lineage>
        <taxon>Bacteria</taxon>
        <taxon>Pseudomonadati</taxon>
        <taxon>Bacteroidota</taxon>
        <taxon>Bacteroidia</taxon>
        <taxon>Bacteroidales</taxon>
        <taxon>Tannerellaceae</taxon>
        <taxon>Parabacteroides</taxon>
    </lineage>
</organism>
<protein>
    <submittedName>
        <fullName evidence="1">Transposase/invertase (TIGR01784 family)</fullName>
    </submittedName>
</protein>